<dbReference type="RefSeq" id="WP_204067528.1">
    <property type="nucleotide sequence ID" value="NZ_BOOJ01000052.1"/>
</dbReference>
<feature type="region of interest" description="Disordered" evidence="1">
    <location>
        <begin position="221"/>
        <end position="245"/>
    </location>
</feature>
<organism evidence="2 3">
    <name type="scientific">Planobispora siamensis</name>
    <dbReference type="NCBI Taxonomy" id="936338"/>
    <lineage>
        <taxon>Bacteria</taxon>
        <taxon>Bacillati</taxon>
        <taxon>Actinomycetota</taxon>
        <taxon>Actinomycetes</taxon>
        <taxon>Streptosporangiales</taxon>
        <taxon>Streptosporangiaceae</taxon>
        <taxon>Planobispora</taxon>
    </lineage>
</organism>
<comment type="caution">
    <text evidence="2">The sequence shown here is derived from an EMBL/GenBank/DDBJ whole genome shotgun (WGS) entry which is preliminary data.</text>
</comment>
<evidence type="ECO:0000256" key="1">
    <source>
        <dbReference type="SAM" id="MobiDB-lite"/>
    </source>
</evidence>
<protein>
    <submittedName>
        <fullName evidence="2">Uncharacterized protein</fullName>
    </submittedName>
</protein>
<evidence type="ECO:0000313" key="3">
    <source>
        <dbReference type="Proteomes" id="UP000619788"/>
    </source>
</evidence>
<keyword evidence="3" id="KW-1185">Reference proteome</keyword>
<dbReference type="Proteomes" id="UP000619788">
    <property type="component" value="Unassembled WGS sequence"/>
</dbReference>
<sequence>MSNDPLTVPQPRPAALAINIVMPERTVHIGPFSSEIDRDEYARRLRRAMLSTAHPDGTLLGSVPHTPDLDGVDHLSPTLTSDPYTLADLIDAEPPGDGTGRTFPDVFTRLTIQYGHDRGIRLYENALAHTREEQAHADHFASHVDGCDRILELTGSANSDMAVARKILDDIKDAEWGGDGELSHADYADAVATLDDIRRQLRAVERIVTAFRREAESYRVEHAAAADERQQRREQMRGEKAAKSA</sequence>
<reference evidence="2 3" key="1">
    <citation type="submission" date="2021-01" db="EMBL/GenBank/DDBJ databases">
        <title>Whole genome shotgun sequence of Planobispora siamensis NBRC 107568.</title>
        <authorList>
            <person name="Komaki H."/>
            <person name="Tamura T."/>
        </authorList>
    </citation>
    <scope>NUCLEOTIDE SEQUENCE [LARGE SCALE GENOMIC DNA]</scope>
    <source>
        <strain evidence="2 3">NBRC 107568</strain>
    </source>
</reference>
<gene>
    <name evidence="2" type="ORF">Psi01_60630</name>
</gene>
<proteinExistence type="predicted"/>
<evidence type="ECO:0000313" key="2">
    <source>
        <dbReference type="EMBL" id="GIH95433.1"/>
    </source>
</evidence>
<dbReference type="EMBL" id="BOOJ01000052">
    <property type="protein sequence ID" value="GIH95433.1"/>
    <property type="molecule type" value="Genomic_DNA"/>
</dbReference>
<accession>A0A8J3WMX3</accession>
<dbReference type="AlphaFoldDB" id="A0A8J3WMX3"/>
<name>A0A8J3WMX3_9ACTN</name>